<reference evidence="6 7" key="1">
    <citation type="submission" date="2016-07" db="EMBL/GenBank/DDBJ databases">
        <title>Pervasive Adenine N6-methylation of Active Genes in Fungi.</title>
        <authorList>
            <consortium name="DOE Joint Genome Institute"/>
            <person name="Mondo S.J."/>
            <person name="Dannebaum R.O."/>
            <person name="Kuo R.C."/>
            <person name="Labutti K."/>
            <person name="Haridas S."/>
            <person name="Kuo A."/>
            <person name="Salamov A."/>
            <person name="Ahrendt S.R."/>
            <person name="Lipzen A."/>
            <person name="Sullivan W."/>
            <person name="Andreopoulos W.B."/>
            <person name="Clum A."/>
            <person name="Lindquist E."/>
            <person name="Daum C."/>
            <person name="Ramamoorthy G.K."/>
            <person name="Gryganskyi A."/>
            <person name="Culley D."/>
            <person name="Magnuson J.K."/>
            <person name="James T.Y."/>
            <person name="O'Malley M.A."/>
            <person name="Stajich J.E."/>
            <person name="Spatafora J.W."/>
            <person name="Visel A."/>
            <person name="Grigoriev I.V."/>
        </authorList>
    </citation>
    <scope>NUCLEOTIDE SEQUENCE [LARGE SCALE GENOMIC DNA]</scope>
    <source>
        <strain evidence="6 7">NRRL 3116</strain>
    </source>
</reference>
<evidence type="ECO:0000313" key="6">
    <source>
        <dbReference type="EMBL" id="ORZ15429.1"/>
    </source>
</evidence>
<comment type="catalytic activity">
    <reaction evidence="1">
        <text>Hydrolysis of terminal non-reducing N-acetyl-D-hexosamine residues in N-acetyl-beta-D-hexosaminides.</text>
        <dbReference type="EC" id="3.2.1.52"/>
    </reaction>
</comment>
<dbReference type="InterPro" id="IPR025705">
    <property type="entry name" value="Beta_hexosaminidase_sua/sub"/>
</dbReference>
<sequence>MVMNKPSLSCWDADPHSFPTPSHIQLQQKEGYWISDLPLSHTAQEDLCVSSLIYTNDDYPELIQYNANHGSCFDLEINMPDHARSWPSTFPKVIACSDSYPDYSCYYSKSRSEQLSRSLLLTYEVIQRNHGQALHLFNEQHLYFKLDKVSINCRGSVDPMIKYIKRNIPKSKERYEGTLDQLVSKQGQKTFLNWEEEPLMNCDKVHRPEKKDIVAEVLTSSHDIRIANVVGRCEVGVWPSNSIPDSYDIWQRNDWYNLVLGLSLNKAQQVIGNEALVSENANFESNLWPCTATAAKMLESRKSNNNSTVVWNVPNQMLWSTEILEGIDSDRASSSSLRALVLSLYNQCGIYNILNSASGPSLWSDHTSNEYGTHNGCCF</sequence>
<dbReference type="PANTHER" id="PTHR22600:SF21">
    <property type="entry name" value="BETA-HEXOSAMINIDASE A"/>
    <property type="match status" value="1"/>
</dbReference>
<keyword evidence="7" id="KW-1185">Reference proteome</keyword>
<comment type="caution">
    <text evidence="6">The sequence shown here is derived from an EMBL/GenBank/DDBJ whole genome shotgun (WGS) entry which is preliminary data.</text>
</comment>
<dbReference type="InParanoid" id="A0A1Y2GM57"/>
<dbReference type="EC" id="3.2.1.52" evidence="3"/>
<name>A0A1Y2GM57_9FUNG</name>
<organism evidence="6 7">
    <name type="scientific">Lobosporangium transversale</name>
    <dbReference type="NCBI Taxonomy" id="64571"/>
    <lineage>
        <taxon>Eukaryota</taxon>
        <taxon>Fungi</taxon>
        <taxon>Fungi incertae sedis</taxon>
        <taxon>Mucoromycota</taxon>
        <taxon>Mortierellomycotina</taxon>
        <taxon>Mortierellomycetes</taxon>
        <taxon>Mortierellales</taxon>
        <taxon>Mortierellaceae</taxon>
        <taxon>Lobosporangium</taxon>
    </lineage>
</organism>
<comment type="similarity">
    <text evidence="2">Belongs to the glycosyl hydrolase 20 family.</text>
</comment>
<evidence type="ECO:0000256" key="4">
    <source>
        <dbReference type="ARBA" id="ARBA00022801"/>
    </source>
</evidence>
<evidence type="ECO:0000256" key="2">
    <source>
        <dbReference type="ARBA" id="ARBA00006285"/>
    </source>
</evidence>
<dbReference type="InterPro" id="IPR015883">
    <property type="entry name" value="Glyco_hydro_20_cat"/>
</dbReference>
<gene>
    <name evidence="6" type="ORF">BCR41DRAFT_386569</name>
</gene>
<dbReference type="PANTHER" id="PTHR22600">
    <property type="entry name" value="BETA-HEXOSAMINIDASE"/>
    <property type="match status" value="1"/>
</dbReference>
<feature type="domain" description="Glycoside hydrolase family 20 catalytic" evidence="5">
    <location>
        <begin position="50"/>
        <end position="197"/>
    </location>
</feature>
<dbReference type="RefSeq" id="XP_021881177.1">
    <property type="nucleotide sequence ID" value="XM_022027808.1"/>
</dbReference>
<dbReference type="Proteomes" id="UP000193648">
    <property type="component" value="Unassembled WGS sequence"/>
</dbReference>
<dbReference type="AlphaFoldDB" id="A0A1Y2GM57"/>
<evidence type="ECO:0000256" key="1">
    <source>
        <dbReference type="ARBA" id="ARBA00001231"/>
    </source>
</evidence>
<protein>
    <recommendedName>
        <fullName evidence="3">beta-N-acetylhexosaminidase</fullName>
        <ecNumber evidence="3">3.2.1.52</ecNumber>
    </recommendedName>
</protein>
<evidence type="ECO:0000256" key="3">
    <source>
        <dbReference type="ARBA" id="ARBA00012663"/>
    </source>
</evidence>
<dbReference type="EMBL" id="MCFF01000019">
    <property type="protein sequence ID" value="ORZ15429.1"/>
    <property type="molecule type" value="Genomic_DNA"/>
</dbReference>
<keyword evidence="4" id="KW-0378">Hydrolase</keyword>
<accession>A0A1Y2GM57</accession>
<dbReference type="GeneID" id="33569651"/>
<evidence type="ECO:0000313" key="7">
    <source>
        <dbReference type="Proteomes" id="UP000193648"/>
    </source>
</evidence>
<dbReference type="STRING" id="64571.A0A1Y2GM57"/>
<proteinExistence type="inferred from homology"/>
<dbReference type="GO" id="GO:0004563">
    <property type="term" value="F:beta-N-acetylhexosaminidase activity"/>
    <property type="evidence" value="ECO:0007669"/>
    <property type="project" value="UniProtKB-EC"/>
</dbReference>
<dbReference type="GO" id="GO:0030203">
    <property type="term" value="P:glycosaminoglycan metabolic process"/>
    <property type="evidence" value="ECO:0007669"/>
    <property type="project" value="TreeGrafter"/>
</dbReference>
<dbReference type="InterPro" id="IPR017853">
    <property type="entry name" value="GH"/>
</dbReference>
<dbReference type="Pfam" id="PF00728">
    <property type="entry name" value="Glyco_hydro_20"/>
    <property type="match status" value="1"/>
</dbReference>
<evidence type="ECO:0000259" key="5">
    <source>
        <dbReference type="Pfam" id="PF00728"/>
    </source>
</evidence>
<dbReference type="Gene3D" id="3.20.20.80">
    <property type="entry name" value="Glycosidases"/>
    <property type="match status" value="1"/>
</dbReference>
<dbReference type="GO" id="GO:0005975">
    <property type="term" value="P:carbohydrate metabolic process"/>
    <property type="evidence" value="ECO:0007669"/>
    <property type="project" value="InterPro"/>
</dbReference>
<dbReference type="GO" id="GO:0016020">
    <property type="term" value="C:membrane"/>
    <property type="evidence" value="ECO:0007669"/>
    <property type="project" value="TreeGrafter"/>
</dbReference>
<dbReference type="SUPFAM" id="SSF51445">
    <property type="entry name" value="(Trans)glycosidases"/>
    <property type="match status" value="1"/>
</dbReference>